<evidence type="ECO:0000256" key="7">
    <source>
        <dbReference type="SAM" id="Phobius"/>
    </source>
</evidence>
<evidence type="ECO:0000256" key="5">
    <source>
        <dbReference type="ARBA" id="ARBA00022989"/>
    </source>
</evidence>
<protein>
    <recommendedName>
        <fullName evidence="8">Major facilitator superfamily (MFS) profile domain-containing protein</fullName>
    </recommendedName>
</protein>
<keyword evidence="2" id="KW-0813">Transport</keyword>
<dbReference type="InterPro" id="IPR050375">
    <property type="entry name" value="MFS_TsgA-like"/>
</dbReference>
<evidence type="ECO:0000256" key="4">
    <source>
        <dbReference type="ARBA" id="ARBA00022692"/>
    </source>
</evidence>
<keyword evidence="3" id="KW-1003">Cell membrane</keyword>
<feature type="transmembrane region" description="Helical" evidence="7">
    <location>
        <begin position="141"/>
        <end position="167"/>
    </location>
</feature>
<feature type="transmembrane region" description="Helical" evidence="7">
    <location>
        <begin position="356"/>
        <end position="376"/>
    </location>
</feature>
<evidence type="ECO:0000256" key="6">
    <source>
        <dbReference type="ARBA" id="ARBA00023136"/>
    </source>
</evidence>
<feature type="transmembrane region" description="Helical" evidence="7">
    <location>
        <begin position="12"/>
        <end position="31"/>
    </location>
</feature>
<gene>
    <name evidence="9" type="ORF">LUCI_4884</name>
</gene>
<dbReference type="InterPro" id="IPR011701">
    <property type="entry name" value="MFS"/>
</dbReference>
<dbReference type="GO" id="GO:0005886">
    <property type="term" value="C:plasma membrane"/>
    <property type="evidence" value="ECO:0007669"/>
    <property type="project" value="UniProtKB-SubCell"/>
</dbReference>
<dbReference type="SUPFAM" id="SSF103473">
    <property type="entry name" value="MFS general substrate transporter"/>
    <property type="match status" value="1"/>
</dbReference>
<feature type="transmembrane region" description="Helical" evidence="7">
    <location>
        <begin position="321"/>
        <end position="344"/>
    </location>
</feature>
<evidence type="ECO:0000313" key="9">
    <source>
        <dbReference type="EMBL" id="VBB09589.1"/>
    </source>
</evidence>
<dbReference type="Proteomes" id="UP000277811">
    <property type="component" value="Unassembled WGS sequence"/>
</dbReference>
<dbReference type="PANTHER" id="PTHR43702:SF3">
    <property type="entry name" value="PROTEIN TSGA"/>
    <property type="match status" value="1"/>
</dbReference>
<name>A0A498RE33_9FIRM</name>
<evidence type="ECO:0000259" key="8">
    <source>
        <dbReference type="PROSITE" id="PS50850"/>
    </source>
</evidence>
<feature type="domain" description="Major facilitator superfamily (MFS) profile" evidence="8">
    <location>
        <begin position="13"/>
        <end position="406"/>
    </location>
</feature>
<comment type="subcellular location">
    <subcellularLocation>
        <location evidence="1">Cell inner membrane</location>
        <topology evidence="1">Multi-pass membrane protein</topology>
    </subcellularLocation>
</comment>
<dbReference type="CDD" id="cd17394">
    <property type="entry name" value="MFS_FucP_like"/>
    <property type="match status" value="1"/>
</dbReference>
<dbReference type="OrthoDB" id="9795150at2"/>
<dbReference type="PROSITE" id="PS50850">
    <property type="entry name" value="MFS"/>
    <property type="match status" value="1"/>
</dbReference>
<dbReference type="Pfam" id="PF07690">
    <property type="entry name" value="MFS_1"/>
    <property type="match status" value="1"/>
</dbReference>
<dbReference type="RefSeq" id="WP_122630365.1">
    <property type="nucleotide sequence ID" value="NZ_UPPP01000127.1"/>
</dbReference>
<dbReference type="InterPro" id="IPR036259">
    <property type="entry name" value="MFS_trans_sf"/>
</dbReference>
<dbReference type="GO" id="GO:0022857">
    <property type="term" value="F:transmembrane transporter activity"/>
    <property type="evidence" value="ECO:0007669"/>
    <property type="project" value="InterPro"/>
</dbReference>
<reference evidence="9 10" key="1">
    <citation type="submission" date="2018-06" db="EMBL/GenBank/DDBJ databases">
        <authorList>
            <person name="Strepis N."/>
        </authorList>
    </citation>
    <scope>NUCLEOTIDE SEQUENCE [LARGE SCALE GENOMIC DNA]</scope>
    <source>
        <strain evidence="9">LUCI</strain>
    </source>
</reference>
<sequence length="426" mass="45895">MGDNVSSKNIKIAACLVTVLFFLWGLSYGLIDVMNKNFQNQLGITKATSGLLQAAYFGGYFVIATPASLIAKRFGFKGGIIMGLFLYAVGAFLIVPASNTHSFTMFLGAFFVIACGLGSLETNANPYITKLGRDEGAAFRINVAQSFNGVGQFLGPIIGGSLFLSIAKSDDIARNMHNVQMVYVGIAAIVLCMLVLFLVTKMPEGAEVSDGENSAEGNGSYSQLFSYKHFKLGALAQFLYIAAQVGAGAFFINYSVEHWQELSDSKAAYFFGIALVAFMVGRIVTTPLMKKFSAGKILGVYSVINAILMIFLNVTTGSLSIFLLIASFFFMSISFPTIFALSVVRIPENLVKTASSIIIMSIVGGAIMPFFMGHIADKFGTAAGYLLLLPCFLFVAWYGFKGCKTECGMDLKASRVEKEIINARSS</sequence>
<dbReference type="AlphaFoldDB" id="A0A498RE33"/>
<evidence type="ECO:0000256" key="3">
    <source>
        <dbReference type="ARBA" id="ARBA00022475"/>
    </source>
</evidence>
<feature type="transmembrane region" description="Helical" evidence="7">
    <location>
        <begin position="382"/>
        <end position="400"/>
    </location>
</feature>
<feature type="transmembrane region" description="Helical" evidence="7">
    <location>
        <begin position="51"/>
        <end position="71"/>
    </location>
</feature>
<feature type="transmembrane region" description="Helical" evidence="7">
    <location>
        <begin position="78"/>
        <end position="97"/>
    </location>
</feature>
<keyword evidence="5 7" id="KW-1133">Transmembrane helix</keyword>
<evidence type="ECO:0000256" key="1">
    <source>
        <dbReference type="ARBA" id="ARBA00004429"/>
    </source>
</evidence>
<dbReference type="EMBL" id="UPPP01000127">
    <property type="protein sequence ID" value="VBB09589.1"/>
    <property type="molecule type" value="Genomic_DNA"/>
</dbReference>
<feature type="transmembrane region" description="Helical" evidence="7">
    <location>
        <begin position="103"/>
        <end position="120"/>
    </location>
</feature>
<dbReference type="PANTHER" id="PTHR43702">
    <property type="entry name" value="L-FUCOSE-PROTON SYMPORTER"/>
    <property type="match status" value="1"/>
</dbReference>
<accession>A0A498RE33</accession>
<feature type="transmembrane region" description="Helical" evidence="7">
    <location>
        <begin position="297"/>
        <end position="315"/>
    </location>
</feature>
<evidence type="ECO:0000313" key="10">
    <source>
        <dbReference type="Proteomes" id="UP000277811"/>
    </source>
</evidence>
<evidence type="ECO:0000256" key="2">
    <source>
        <dbReference type="ARBA" id="ARBA00022448"/>
    </source>
</evidence>
<feature type="transmembrane region" description="Helical" evidence="7">
    <location>
        <begin position="232"/>
        <end position="255"/>
    </location>
</feature>
<keyword evidence="10" id="KW-1185">Reference proteome</keyword>
<feature type="transmembrane region" description="Helical" evidence="7">
    <location>
        <begin position="179"/>
        <end position="199"/>
    </location>
</feature>
<keyword evidence="4 7" id="KW-0812">Transmembrane</keyword>
<dbReference type="InterPro" id="IPR020846">
    <property type="entry name" value="MFS_dom"/>
</dbReference>
<proteinExistence type="predicted"/>
<organism evidence="9 10">
    <name type="scientific">Lucifera butyrica</name>
    <dbReference type="NCBI Taxonomy" id="1351585"/>
    <lineage>
        <taxon>Bacteria</taxon>
        <taxon>Bacillati</taxon>
        <taxon>Bacillota</taxon>
        <taxon>Negativicutes</taxon>
        <taxon>Veillonellales</taxon>
        <taxon>Veillonellaceae</taxon>
        <taxon>Lucifera</taxon>
    </lineage>
</organism>
<feature type="transmembrane region" description="Helical" evidence="7">
    <location>
        <begin position="267"/>
        <end position="285"/>
    </location>
</feature>
<keyword evidence="6 7" id="KW-0472">Membrane</keyword>
<dbReference type="Gene3D" id="1.20.1250.20">
    <property type="entry name" value="MFS general substrate transporter like domains"/>
    <property type="match status" value="2"/>
</dbReference>